<evidence type="ECO:0000256" key="3">
    <source>
        <dbReference type="ARBA" id="ARBA00022741"/>
    </source>
</evidence>
<dbReference type="EMBL" id="VSSQ01067540">
    <property type="protein sequence ID" value="MPN19909.1"/>
    <property type="molecule type" value="Genomic_DNA"/>
</dbReference>
<protein>
    <submittedName>
        <fullName evidence="6">Galactose/methyl galactoside import ATP-binding protein MglA</fullName>
        <ecNumber evidence="6">3.6.3.17</ecNumber>
    </submittedName>
</protein>
<dbReference type="GO" id="GO:0005524">
    <property type="term" value="F:ATP binding"/>
    <property type="evidence" value="ECO:0007669"/>
    <property type="project" value="UniProtKB-KW"/>
</dbReference>
<gene>
    <name evidence="6" type="primary">mglA_68</name>
    <name evidence="6" type="ORF">SDC9_167284</name>
</gene>
<dbReference type="GO" id="GO:0016887">
    <property type="term" value="F:ATP hydrolysis activity"/>
    <property type="evidence" value="ECO:0007669"/>
    <property type="project" value="InterPro"/>
</dbReference>
<keyword evidence="3" id="KW-0547">Nucleotide-binding</keyword>
<evidence type="ECO:0000259" key="5">
    <source>
        <dbReference type="Pfam" id="PF00005"/>
    </source>
</evidence>
<accession>A0A645G266</accession>
<comment type="caution">
    <text evidence="6">The sequence shown here is derived from an EMBL/GenBank/DDBJ whole genome shotgun (WGS) entry which is preliminary data.</text>
</comment>
<organism evidence="6">
    <name type="scientific">bioreactor metagenome</name>
    <dbReference type="NCBI Taxonomy" id="1076179"/>
    <lineage>
        <taxon>unclassified sequences</taxon>
        <taxon>metagenomes</taxon>
        <taxon>ecological metagenomes</taxon>
    </lineage>
</organism>
<feature type="domain" description="ABC transporter" evidence="5">
    <location>
        <begin position="4"/>
        <end position="80"/>
    </location>
</feature>
<evidence type="ECO:0000313" key="6">
    <source>
        <dbReference type="EMBL" id="MPN19909.1"/>
    </source>
</evidence>
<keyword evidence="6" id="KW-0378">Hydrolase</keyword>
<dbReference type="SUPFAM" id="SSF52540">
    <property type="entry name" value="P-loop containing nucleoside triphosphate hydrolases"/>
    <property type="match status" value="1"/>
</dbReference>
<sequence length="160" mass="17885">MLSVKENSLAAAYHVLAGKLGIFRPKKLDAPVDEVCKRLDVRMSSTKMLIRNLSGGNQQKVLLGRWLLRHCNILILDEPTRGVDVGAKYEIYRIMRDLTAQGHAIIMVSSEMPELLGMSDRIMVMCEGRLTTILDNVHTSQVDVMQYATEFSSKTCSNGD</sequence>
<proteinExistence type="predicted"/>
<dbReference type="CDD" id="cd03215">
    <property type="entry name" value="ABC_Carb_Monos_II"/>
    <property type="match status" value="1"/>
</dbReference>
<dbReference type="AlphaFoldDB" id="A0A645G266"/>
<dbReference type="InterPro" id="IPR050107">
    <property type="entry name" value="ABC_carbohydrate_import_ATPase"/>
</dbReference>
<dbReference type="PANTHER" id="PTHR43790">
    <property type="entry name" value="CARBOHYDRATE TRANSPORT ATP-BINDING PROTEIN MG119-RELATED"/>
    <property type="match status" value="1"/>
</dbReference>
<keyword evidence="1" id="KW-0813">Transport</keyword>
<dbReference type="InterPro" id="IPR003439">
    <property type="entry name" value="ABC_transporter-like_ATP-bd"/>
</dbReference>
<evidence type="ECO:0000256" key="4">
    <source>
        <dbReference type="ARBA" id="ARBA00022840"/>
    </source>
</evidence>
<dbReference type="Pfam" id="PF00005">
    <property type="entry name" value="ABC_tran"/>
    <property type="match status" value="1"/>
</dbReference>
<keyword evidence="2" id="KW-0677">Repeat</keyword>
<dbReference type="Gene3D" id="3.40.50.300">
    <property type="entry name" value="P-loop containing nucleotide triphosphate hydrolases"/>
    <property type="match status" value="1"/>
</dbReference>
<dbReference type="InterPro" id="IPR027417">
    <property type="entry name" value="P-loop_NTPase"/>
</dbReference>
<dbReference type="PANTHER" id="PTHR43790:SF9">
    <property type="entry name" value="GALACTOFURANOSE TRANSPORTER ATP-BINDING PROTEIN YTFR"/>
    <property type="match status" value="1"/>
</dbReference>
<dbReference type="EC" id="3.6.3.17" evidence="6"/>
<name>A0A645G266_9ZZZZ</name>
<evidence type="ECO:0000256" key="2">
    <source>
        <dbReference type="ARBA" id="ARBA00022737"/>
    </source>
</evidence>
<reference evidence="6" key="1">
    <citation type="submission" date="2019-08" db="EMBL/GenBank/DDBJ databases">
        <authorList>
            <person name="Kucharzyk K."/>
            <person name="Murdoch R.W."/>
            <person name="Higgins S."/>
            <person name="Loffler F."/>
        </authorList>
    </citation>
    <scope>NUCLEOTIDE SEQUENCE</scope>
</reference>
<evidence type="ECO:0000256" key="1">
    <source>
        <dbReference type="ARBA" id="ARBA00022448"/>
    </source>
</evidence>
<keyword evidence="4 6" id="KW-0067">ATP-binding</keyword>